<dbReference type="InterPro" id="IPR046345">
    <property type="entry name" value="TraB_PrgY-like"/>
</dbReference>
<name>A0A1J5TM77_9ARCH</name>
<evidence type="ECO:0008006" key="3">
    <source>
        <dbReference type="Google" id="ProtNLM"/>
    </source>
</evidence>
<dbReference type="PANTHER" id="PTHR21530:SF7">
    <property type="entry name" value="TRAB DOMAIN-CONTAINING PROTEIN"/>
    <property type="match status" value="1"/>
</dbReference>
<dbReference type="Pfam" id="PF01963">
    <property type="entry name" value="TraB_PrgY_gumN"/>
    <property type="match status" value="1"/>
</dbReference>
<dbReference type="CDD" id="cd14726">
    <property type="entry name" value="TraB_PrgY-like"/>
    <property type="match status" value="1"/>
</dbReference>
<dbReference type="InterPro" id="IPR002816">
    <property type="entry name" value="TraB/PrgY/GumN_fam"/>
</dbReference>
<protein>
    <recommendedName>
        <fullName evidence="3">Conjugal transfer protein TraB</fullName>
    </recommendedName>
</protein>
<evidence type="ECO:0000313" key="2">
    <source>
        <dbReference type="Proteomes" id="UP000183080"/>
    </source>
</evidence>
<dbReference type="STRING" id="1888995.BD935_00565"/>
<proteinExistence type="predicted"/>
<dbReference type="Proteomes" id="UP000183080">
    <property type="component" value="Unassembled WGS sequence"/>
</dbReference>
<sequence length="228" mass="25595">MSSLMIIGTAHVIDLSSPLEVYIRDFSPTCIALELDRERWIALQTNSQSSGGPFFLRILSRIQKHLGESFGSSPGSEMLVAGKIARTLGADIKLIDKPILATIRDAWKNMPWIELWRIIKDIIFSFVGRSDTNFGDSMVSGDFTKELREFSVNYPSIKSHLIDRRDTYMSKNLVKILRNNHDSRIVAIVGEGHVDGMKSKLSSLNPKIVRLKDLLSINNSTVSFSIKV</sequence>
<reference evidence="1 2" key="1">
    <citation type="submission" date="2016-08" db="EMBL/GenBank/DDBJ databases">
        <title>New Insights into Marine Group III Euryarchaeota, from dark to light.</title>
        <authorList>
            <person name="Haro-Moreno J.M."/>
            <person name="Rodriguez-Valera F."/>
            <person name="Lopez-Garcia P."/>
            <person name="Moreira D."/>
            <person name="Martin-Cuadrado A.B."/>
        </authorList>
    </citation>
    <scope>NUCLEOTIDE SEQUENCE [LARGE SCALE GENOMIC DNA]</scope>
    <source>
        <strain evidence="1">CG-Epi1</strain>
    </source>
</reference>
<organism evidence="1 2">
    <name type="scientific">Marine Group III euryarchaeote CG-Epi1</name>
    <dbReference type="NCBI Taxonomy" id="1888995"/>
    <lineage>
        <taxon>Archaea</taxon>
        <taxon>Methanobacteriati</taxon>
        <taxon>Thermoplasmatota</taxon>
        <taxon>Thermoplasmata</taxon>
        <taxon>Candidatus Thermoprofundales</taxon>
    </lineage>
</organism>
<comment type="caution">
    <text evidence="1">The sequence shown here is derived from an EMBL/GenBank/DDBJ whole genome shotgun (WGS) entry which is preliminary data.</text>
</comment>
<evidence type="ECO:0000313" key="1">
    <source>
        <dbReference type="EMBL" id="OIR21259.1"/>
    </source>
</evidence>
<dbReference type="EMBL" id="MIZA01000001">
    <property type="protein sequence ID" value="OIR21259.1"/>
    <property type="molecule type" value="Genomic_DNA"/>
</dbReference>
<accession>A0A1J5TM77</accession>
<dbReference type="PANTHER" id="PTHR21530">
    <property type="entry name" value="PHEROMONE SHUTDOWN PROTEIN"/>
    <property type="match status" value="1"/>
</dbReference>
<gene>
    <name evidence="1" type="ORF">BD935_00565</name>
</gene>
<dbReference type="AlphaFoldDB" id="A0A1J5TM77"/>